<dbReference type="GO" id="GO:0003677">
    <property type="term" value="F:DNA binding"/>
    <property type="evidence" value="ECO:0007669"/>
    <property type="project" value="UniProtKB-KW"/>
</dbReference>
<dbReference type="InterPro" id="IPR025707">
    <property type="entry name" value="DNA_bp_PD1"/>
</dbReference>
<dbReference type="Proteomes" id="UP000230729">
    <property type="component" value="Unassembled WGS sequence"/>
</dbReference>
<feature type="domain" description="PPC" evidence="1">
    <location>
        <begin position="9"/>
        <end position="145"/>
    </location>
</feature>
<organism evidence="2 3">
    <name type="scientific">Candidatus Falkowbacteria bacterium CG23_combo_of_CG06-09_8_20_14_all_49_15</name>
    <dbReference type="NCBI Taxonomy" id="1974572"/>
    <lineage>
        <taxon>Bacteria</taxon>
        <taxon>Candidatus Falkowiibacteriota</taxon>
    </lineage>
</organism>
<dbReference type="PANTHER" id="PTHR34988">
    <property type="entry name" value="PROTEIN, PUTATIVE-RELATED"/>
    <property type="match status" value="1"/>
</dbReference>
<dbReference type="Pfam" id="PF03479">
    <property type="entry name" value="PCC"/>
    <property type="match status" value="1"/>
</dbReference>
<dbReference type="PIRSF" id="PIRSF016702">
    <property type="entry name" value="DNA_bp_PD1"/>
    <property type="match status" value="1"/>
</dbReference>
<comment type="caution">
    <text evidence="2">The sequence shown here is derived from an EMBL/GenBank/DDBJ whole genome shotgun (WGS) entry which is preliminary data.</text>
</comment>
<dbReference type="AlphaFoldDB" id="A0A2G9ZLJ9"/>
<evidence type="ECO:0000313" key="3">
    <source>
        <dbReference type="Proteomes" id="UP000230729"/>
    </source>
</evidence>
<proteinExistence type="predicted"/>
<evidence type="ECO:0000313" key="2">
    <source>
        <dbReference type="EMBL" id="PIP34047.1"/>
    </source>
</evidence>
<dbReference type="PANTHER" id="PTHR34988:SF1">
    <property type="entry name" value="DNA-BINDING PROTEIN"/>
    <property type="match status" value="1"/>
</dbReference>
<accession>A0A2G9ZLJ9</accession>
<sequence length="145" mass="15966">MKKIIMLIKKIAQSYLIRLDPGEEIVSALKSVCQARRIRAGLVFGLGAVKEAELGCFLVRTKKYQARRLRGAWEIASLSGNISVLDGEPYLHLHAVLGDQHQKALGGHLSSAVVSATAEIWIWPVRAVIRRHFSAATGLNLLDLE</sequence>
<name>A0A2G9ZLJ9_9BACT</name>
<dbReference type="PROSITE" id="PS51742">
    <property type="entry name" value="PPC"/>
    <property type="match status" value="1"/>
</dbReference>
<dbReference type="Gene3D" id="3.30.1330.80">
    <property type="entry name" value="Hypothetical protein, similar to alpha- acetolactate decarboxylase, domain 2"/>
    <property type="match status" value="1"/>
</dbReference>
<dbReference type="EMBL" id="PCSD01000023">
    <property type="protein sequence ID" value="PIP34047.1"/>
    <property type="molecule type" value="Genomic_DNA"/>
</dbReference>
<keyword evidence="2" id="KW-0238">DNA-binding</keyword>
<dbReference type="CDD" id="cd11378">
    <property type="entry name" value="DUF296"/>
    <property type="match status" value="1"/>
</dbReference>
<protein>
    <submittedName>
        <fullName evidence="2">DNA-binding protein</fullName>
    </submittedName>
</protein>
<reference evidence="2 3" key="1">
    <citation type="submission" date="2017-09" db="EMBL/GenBank/DDBJ databases">
        <title>Depth-based differentiation of microbial function through sediment-hosted aquifers and enrichment of novel symbionts in the deep terrestrial subsurface.</title>
        <authorList>
            <person name="Probst A.J."/>
            <person name="Ladd B."/>
            <person name="Jarett J.K."/>
            <person name="Geller-Mcgrath D.E."/>
            <person name="Sieber C.M."/>
            <person name="Emerson J.B."/>
            <person name="Anantharaman K."/>
            <person name="Thomas B.C."/>
            <person name="Malmstrom R."/>
            <person name="Stieglmeier M."/>
            <person name="Klingl A."/>
            <person name="Woyke T."/>
            <person name="Ryan C.M."/>
            <person name="Banfield J.F."/>
        </authorList>
    </citation>
    <scope>NUCLEOTIDE SEQUENCE [LARGE SCALE GENOMIC DNA]</scope>
    <source>
        <strain evidence="2">CG23_combo_of_CG06-09_8_20_14_all_49_15</strain>
    </source>
</reference>
<dbReference type="InterPro" id="IPR005175">
    <property type="entry name" value="PPC_dom"/>
</dbReference>
<gene>
    <name evidence="2" type="ORF">COX22_01055</name>
</gene>
<dbReference type="SUPFAM" id="SSF117856">
    <property type="entry name" value="AF0104/ALDC/Ptd012-like"/>
    <property type="match status" value="1"/>
</dbReference>
<evidence type="ECO:0000259" key="1">
    <source>
        <dbReference type="PROSITE" id="PS51742"/>
    </source>
</evidence>